<evidence type="ECO:0000313" key="9">
    <source>
        <dbReference type="Proteomes" id="UP001041814"/>
    </source>
</evidence>
<dbReference type="PANTHER" id="PTHR43281">
    <property type="entry name" value="FARNESYL DIPHOSPHATE SYNTHASE"/>
    <property type="match status" value="1"/>
</dbReference>
<evidence type="ECO:0000256" key="3">
    <source>
        <dbReference type="ARBA" id="ARBA00022679"/>
    </source>
</evidence>
<dbReference type="InterPro" id="IPR000092">
    <property type="entry name" value="Polyprenyl_synt"/>
</dbReference>
<keyword evidence="9" id="KW-1185">Reference proteome</keyword>
<keyword evidence="3 7" id="KW-0808">Transferase</keyword>
<dbReference type="InterPro" id="IPR033749">
    <property type="entry name" value="Polyprenyl_synt_CS"/>
</dbReference>
<gene>
    <name evidence="8" type="ORF">CKO43_03055</name>
</gene>
<evidence type="ECO:0000256" key="6">
    <source>
        <dbReference type="ARBA" id="ARBA00023229"/>
    </source>
</evidence>
<comment type="similarity">
    <text evidence="2 7">Belongs to the FPP/GGPP synthase family.</text>
</comment>
<comment type="cofactor">
    <cofactor evidence="1">
        <name>Mg(2+)</name>
        <dbReference type="ChEBI" id="CHEBI:18420"/>
    </cofactor>
</comment>
<keyword evidence="6" id="KW-0414">Isoprene biosynthesis</keyword>
<evidence type="ECO:0000313" key="8">
    <source>
        <dbReference type="EMBL" id="MBK1711757.1"/>
    </source>
</evidence>
<evidence type="ECO:0000256" key="5">
    <source>
        <dbReference type="ARBA" id="ARBA00022842"/>
    </source>
</evidence>
<name>A0ABS1DP16_RUBGE</name>
<dbReference type="PROSITE" id="PS00723">
    <property type="entry name" value="POLYPRENYL_SYNTHASE_1"/>
    <property type="match status" value="1"/>
</dbReference>
<accession>A0ABS1DP16</accession>
<dbReference type="Pfam" id="PF00348">
    <property type="entry name" value="polyprenyl_synt"/>
    <property type="match status" value="1"/>
</dbReference>
<evidence type="ECO:0000256" key="1">
    <source>
        <dbReference type="ARBA" id="ARBA00001946"/>
    </source>
</evidence>
<dbReference type="PANTHER" id="PTHR43281:SF1">
    <property type="entry name" value="FARNESYL DIPHOSPHATE SYNTHASE"/>
    <property type="match status" value="1"/>
</dbReference>
<dbReference type="Gene3D" id="1.10.600.10">
    <property type="entry name" value="Farnesyl Diphosphate Synthase"/>
    <property type="match status" value="1"/>
</dbReference>
<dbReference type="PROSITE" id="PS00444">
    <property type="entry name" value="POLYPRENYL_SYNTHASE_2"/>
    <property type="match status" value="1"/>
</dbReference>
<dbReference type="EMBL" id="NRRU01000006">
    <property type="protein sequence ID" value="MBK1711757.1"/>
    <property type="molecule type" value="Genomic_DNA"/>
</dbReference>
<reference evidence="8" key="2">
    <citation type="journal article" date="2020" name="Microorganisms">
        <title>Osmotic Adaptation and Compatible Solute Biosynthesis of Phototrophic Bacteria as Revealed from Genome Analyses.</title>
        <authorList>
            <person name="Imhoff J.F."/>
            <person name="Rahn T."/>
            <person name="Kunzel S."/>
            <person name="Keller A."/>
            <person name="Neulinger S.C."/>
        </authorList>
    </citation>
    <scope>NUCLEOTIDE SEQUENCE</scope>
    <source>
        <strain evidence="8">IM 151</strain>
    </source>
</reference>
<dbReference type="InterPro" id="IPR008949">
    <property type="entry name" value="Isoprenoid_synthase_dom_sf"/>
</dbReference>
<dbReference type="SUPFAM" id="SSF48576">
    <property type="entry name" value="Terpenoid synthases"/>
    <property type="match status" value="1"/>
</dbReference>
<evidence type="ECO:0000256" key="7">
    <source>
        <dbReference type="RuleBase" id="RU004466"/>
    </source>
</evidence>
<dbReference type="RefSeq" id="WP_200226418.1">
    <property type="nucleotide sequence ID" value="NZ_NRRT01000004.1"/>
</dbReference>
<evidence type="ECO:0000256" key="4">
    <source>
        <dbReference type="ARBA" id="ARBA00022723"/>
    </source>
</evidence>
<proteinExistence type="inferred from homology"/>
<sequence>MNTKNRIEQALEAALAANEGVGCPPKLAAAIRHAVFPGGARIRPQLCIAVAMANGDTDPGLADAAASAIELIHCASLVHDDLPCFDDAPLRRGQPSVHKAFGERLAVLSGDALIVTAFQTLGAAGGRHPERMARVLQTVAQGVGTPTGIIAGQAWECEPRVALSDYQRAKTGALFAAATAAGAQASGGDGETWRALGDWLGEAYQVADDLRDALADPEQLGKPVGRDVVLGRPSSAIQHGLVGAVEHFERLVQGAIDAIPSCKGAGMLRQMVRLEAERLVPKAWCANIEELAERAAVRAASPTQTA</sequence>
<comment type="caution">
    <text evidence="8">The sequence shown here is derived from an EMBL/GenBank/DDBJ whole genome shotgun (WGS) entry which is preliminary data.</text>
</comment>
<dbReference type="Proteomes" id="UP001041814">
    <property type="component" value="Unassembled WGS sequence"/>
</dbReference>
<protein>
    <submittedName>
        <fullName evidence="8">Geranylgeranyl pyrophosphate synthase</fullName>
    </submittedName>
</protein>
<reference evidence="8" key="1">
    <citation type="submission" date="2017-08" db="EMBL/GenBank/DDBJ databases">
        <authorList>
            <person name="Imhoff J.F."/>
            <person name="Rahn T."/>
            <person name="Kuenzel S."/>
            <person name="Neulinger S.C."/>
        </authorList>
    </citation>
    <scope>NUCLEOTIDE SEQUENCE</scope>
    <source>
        <strain evidence="8">IM 151</strain>
    </source>
</reference>
<dbReference type="CDD" id="cd00685">
    <property type="entry name" value="Trans_IPPS_HT"/>
    <property type="match status" value="1"/>
</dbReference>
<evidence type="ECO:0000256" key="2">
    <source>
        <dbReference type="ARBA" id="ARBA00006706"/>
    </source>
</evidence>
<keyword evidence="4" id="KW-0479">Metal-binding</keyword>
<organism evidence="8 9">
    <name type="scientific">Rubrivivax gelatinosus</name>
    <name type="common">Rhodocyclus gelatinosus</name>
    <name type="synonym">Rhodopseudomonas gelatinosa</name>
    <dbReference type="NCBI Taxonomy" id="28068"/>
    <lineage>
        <taxon>Bacteria</taxon>
        <taxon>Pseudomonadati</taxon>
        <taxon>Pseudomonadota</taxon>
        <taxon>Betaproteobacteria</taxon>
        <taxon>Burkholderiales</taxon>
        <taxon>Sphaerotilaceae</taxon>
        <taxon>Rubrivivax</taxon>
    </lineage>
</organism>
<keyword evidence="5" id="KW-0460">Magnesium</keyword>
<dbReference type="SFLD" id="SFLDS00005">
    <property type="entry name" value="Isoprenoid_Synthase_Type_I"/>
    <property type="match status" value="1"/>
</dbReference>